<keyword evidence="12" id="KW-1185">Reference proteome</keyword>
<dbReference type="CDD" id="cd18773">
    <property type="entry name" value="PDC1_HK_sensor"/>
    <property type="match status" value="1"/>
</dbReference>
<evidence type="ECO:0000256" key="5">
    <source>
        <dbReference type="ARBA" id="ARBA00022989"/>
    </source>
</evidence>
<dbReference type="EMBL" id="CP040449">
    <property type="protein sequence ID" value="QFI56791.1"/>
    <property type="molecule type" value="Genomic_DNA"/>
</dbReference>
<dbReference type="InterPro" id="IPR033479">
    <property type="entry name" value="dCache_1"/>
</dbReference>
<dbReference type="InterPro" id="IPR043128">
    <property type="entry name" value="Rev_trsase/Diguanyl_cyclase"/>
</dbReference>
<dbReference type="EC" id="2.7.7.65" evidence="2"/>
<evidence type="ECO:0000256" key="3">
    <source>
        <dbReference type="ARBA" id="ARBA00022475"/>
    </source>
</evidence>
<name>A0A5J6X2P0_9GAMM</name>
<evidence type="ECO:0000256" key="8">
    <source>
        <dbReference type="SAM" id="MobiDB-lite"/>
    </source>
</evidence>
<dbReference type="Pfam" id="PF00990">
    <property type="entry name" value="GGDEF"/>
    <property type="match status" value="1"/>
</dbReference>
<dbReference type="GO" id="GO:0005886">
    <property type="term" value="C:plasma membrane"/>
    <property type="evidence" value="ECO:0007669"/>
    <property type="project" value="UniProtKB-SubCell"/>
</dbReference>
<dbReference type="PANTHER" id="PTHR45138:SF9">
    <property type="entry name" value="DIGUANYLATE CYCLASE DGCM-RELATED"/>
    <property type="match status" value="1"/>
</dbReference>
<dbReference type="PANTHER" id="PTHR45138">
    <property type="entry name" value="REGULATORY COMPONENTS OF SENSORY TRANSDUCTION SYSTEM"/>
    <property type="match status" value="1"/>
</dbReference>
<feature type="domain" description="GGDEF" evidence="10">
    <location>
        <begin position="370"/>
        <end position="499"/>
    </location>
</feature>
<dbReference type="KEGG" id="asim:FE240_18525"/>
<dbReference type="InterPro" id="IPR000160">
    <property type="entry name" value="GGDEF_dom"/>
</dbReference>
<evidence type="ECO:0000313" key="11">
    <source>
        <dbReference type="EMBL" id="QFI56791.1"/>
    </source>
</evidence>
<keyword evidence="6 9" id="KW-0472">Membrane</keyword>
<dbReference type="SUPFAM" id="SSF55073">
    <property type="entry name" value="Nucleotide cyclase"/>
    <property type="match status" value="1"/>
</dbReference>
<feature type="transmembrane region" description="Helical" evidence="9">
    <location>
        <begin position="272"/>
        <end position="290"/>
    </location>
</feature>
<reference evidence="11 12" key="1">
    <citation type="submission" date="2019-05" db="EMBL/GenBank/DDBJ databases">
        <title>OXA-830, a novel chromosomally encoded expanded-spectrum class D beta-lactamase in Aeromonas simiae.</title>
        <authorList>
            <person name="Zhou W."/>
            <person name="Chen Q."/>
        </authorList>
    </citation>
    <scope>NUCLEOTIDE SEQUENCE [LARGE SCALE GENOMIC DNA]</scope>
    <source>
        <strain evidence="11 12">A6</strain>
    </source>
</reference>
<dbReference type="SMART" id="SM00267">
    <property type="entry name" value="GGDEF"/>
    <property type="match status" value="1"/>
</dbReference>
<protein>
    <recommendedName>
        <fullName evidence="2">diguanylate cyclase</fullName>
        <ecNumber evidence="2">2.7.7.65</ecNumber>
    </recommendedName>
</protein>
<dbReference type="Gene3D" id="3.30.70.270">
    <property type="match status" value="1"/>
</dbReference>
<evidence type="ECO:0000256" key="2">
    <source>
        <dbReference type="ARBA" id="ARBA00012528"/>
    </source>
</evidence>
<dbReference type="NCBIfam" id="TIGR00254">
    <property type="entry name" value="GGDEF"/>
    <property type="match status" value="1"/>
</dbReference>
<organism evidence="11 12">
    <name type="scientific">Aeromonas simiae</name>
    <dbReference type="NCBI Taxonomy" id="218936"/>
    <lineage>
        <taxon>Bacteria</taxon>
        <taxon>Pseudomonadati</taxon>
        <taxon>Pseudomonadota</taxon>
        <taxon>Gammaproteobacteria</taxon>
        <taxon>Aeromonadales</taxon>
        <taxon>Aeromonadaceae</taxon>
        <taxon>Aeromonas</taxon>
    </lineage>
</organism>
<dbReference type="Gene3D" id="3.30.450.20">
    <property type="entry name" value="PAS domain"/>
    <property type="match status" value="2"/>
</dbReference>
<accession>A0A5J6X2P0</accession>
<evidence type="ECO:0000256" key="6">
    <source>
        <dbReference type="ARBA" id="ARBA00023136"/>
    </source>
</evidence>
<comment type="subcellular location">
    <subcellularLocation>
        <location evidence="1">Cell membrane</location>
        <topology evidence="1">Multi-pass membrane protein</topology>
    </subcellularLocation>
</comment>
<proteinExistence type="predicted"/>
<dbReference type="PROSITE" id="PS50887">
    <property type="entry name" value="GGDEF"/>
    <property type="match status" value="1"/>
</dbReference>
<dbReference type="InterPro" id="IPR050469">
    <property type="entry name" value="Diguanylate_Cyclase"/>
</dbReference>
<evidence type="ECO:0000313" key="12">
    <source>
        <dbReference type="Proteomes" id="UP000594034"/>
    </source>
</evidence>
<keyword evidence="4 9" id="KW-0812">Transmembrane</keyword>
<dbReference type="InterPro" id="IPR029151">
    <property type="entry name" value="Sensor-like_sf"/>
</dbReference>
<sequence>MRWAVLLLFLPVLLLGGLYYLHLGSVLEQRIKQDLQEENRKLRSVYVEPYLSELERQFDLIFDDLDIRHFQGISSPRLTHYVHDWQHFLQLRGDLRAVYLGTESRRLFVTPAWQPDARFDPRQRPWYKLAIATPQQVVWSEPYYDYANGELMMTVSRAVHDEERRLQGVFAADLVLNHLSGVMQGGEPAGSYQLIVDAKGALIATPDTSRLLHNMDHPAWLPRLSGESGAFLDEASHLYVAYHRLSHANWVLISVMPESRIRAAMAQAQQNLLLMIGLACLLYLVVALLWSRDLRRMADELRRLVQAARTPSGAVPGERLREFSHVYAELAAVGADYRTARLQADLDALTGLYNRRYFDRQLASLLERSIPFYLGMVDLDDFKCINDTFGHNTGDIVLRRVAQTGQALFGQHGWFCRYGGEELVVILLVQDSVLAHELLDDLRLEVELLHWREPGLMVTLSGGLVRVQGGSVESCLQRVDELVYASKHGGKNRITSEPPQAERVQGAPA</sequence>
<evidence type="ECO:0000256" key="7">
    <source>
        <dbReference type="ARBA" id="ARBA00034247"/>
    </source>
</evidence>
<comment type="catalytic activity">
    <reaction evidence="7">
        <text>2 GTP = 3',3'-c-di-GMP + 2 diphosphate</text>
        <dbReference type="Rhea" id="RHEA:24898"/>
        <dbReference type="ChEBI" id="CHEBI:33019"/>
        <dbReference type="ChEBI" id="CHEBI:37565"/>
        <dbReference type="ChEBI" id="CHEBI:58805"/>
        <dbReference type="EC" id="2.7.7.65"/>
    </reaction>
</comment>
<keyword evidence="3" id="KW-1003">Cell membrane</keyword>
<evidence type="ECO:0000259" key="10">
    <source>
        <dbReference type="PROSITE" id="PS50887"/>
    </source>
</evidence>
<dbReference type="InterPro" id="IPR029787">
    <property type="entry name" value="Nucleotide_cyclase"/>
</dbReference>
<dbReference type="Proteomes" id="UP000594034">
    <property type="component" value="Chromosome"/>
</dbReference>
<gene>
    <name evidence="11" type="ORF">FE240_18525</name>
</gene>
<dbReference type="OrthoDB" id="5918979at2"/>
<dbReference type="GO" id="GO:1902201">
    <property type="term" value="P:negative regulation of bacterial-type flagellum-dependent cell motility"/>
    <property type="evidence" value="ECO:0007669"/>
    <property type="project" value="TreeGrafter"/>
</dbReference>
<dbReference type="GO" id="GO:0043709">
    <property type="term" value="P:cell adhesion involved in single-species biofilm formation"/>
    <property type="evidence" value="ECO:0007669"/>
    <property type="project" value="TreeGrafter"/>
</dbReference>
<dbReference type="GO" id="GO:0052621">
    <property type="term" value="F:diguanylate cyclase activity"/>
    <property type="evidence" value="ECO:0007669"/>
    <property type="project" value="UniProtKB-EC"/>
</dbReference>
<dbReference type="AlphaFoldDB" id="A0A5J6X2P0"/>
<keyword evidence="5 9" id="KW-1133">Transmembrane helix</keyword>
<dbReference type="SUPFAM" id="SSF103190">
    <property type="entry name" value="Sensory domain-like"/>
    <property type="match status" value="1"/>
</dbReference>
<evidence type="ECO:0000256" key="9">
    <source>
        <dbReference type="SAM" id="Phobius"/>
    </source>
</evidence>
<evidence type="ECO:0000256" key="4">
    <source>
        <dbReference type="ARBA" id="ARBA00022692"/>
    </source>
</evidence>
<evidence type="ECO:0000256" key="1">
    <source>
        <dbReference type="ARBA" id="ARBA00004651"/>
    </source>
</evidence>
<dbReference type="CDD" id="cd01949">
    <property type="entry name" value="GGDEF"/>
    <property type="match status" value="1"/>
</dbReference>
<feature type="region of interest" description="Disordered" evidence="8">
    <location>
        <begin position="490"/>
        <end position="509"/>
    </location>
</feature>
<dbReference type="Pfam" id="PF02743">
    <property type="entry name" value="dCache_1"/>
    <property type="match status" value="1"/>
</dbReference>